<gene>
    <name evidence="1" type="ORF">pdam_00023052</name>
</gene>
<dbReference type="AlphaFoldDB" id="A0A3M6V603"/>
<reference evidence="1 2" key="1">
    <citation type="journal article" date="2018" name="Sci. Rep.">
        <title>Comparative analysis of the Pocillopora damicornis genome highlights role of immune system in coral evolution.</title>
        <authorList>
            <person name="Cunning R."/>
            <person name="Bay R.A."/>
            <person name="Gillette P."/>
            <person name="Baker A.C."/>
            <person name="Traylor-Knowles N."/>
        </authorList>
    </citation>
    <scope>NUCLEOTIDE SEQUENCE [LARGE SCALE GENOMIC DNA]</scope>
    <source>
        <strain evidence="1">RSMAS</strain>
        <tissue evidence="1">Whole animal</tissue>
    </source>
</reference>
<dbReference type="Proteomes" id="UP000275408">
    <property type="component" value="Unassembled WGS sequence"/>
</dbReference>
<organism evidence="1 2">
    <name type="scientific">Pocillopora damicornis</name>
    <name type="common">Cauliflower coral</name>
    <name type="synonym">Millepora damicornis</name>
    <dbReference type="NCBI Taxonomy" id="46731"/>
    <lineage>
        <taxon>Eukaryota</taxon>
        <taxon>Metazoa</taxon>
        <taxon>Cnidaria</taxon>
        <taxon>Anthozoa</taxon>
        <taxon>Hexacorallia</taxon>
        <taxon>Scleractinia</taxon>
        <taxon>Astrocoeniina</taxon>
        <taxon>Pocilloporidae</taxon>
        <taxon>Pocillopora</taxon>
    </lineage>
</organism>
<accession>A0A3M6V603</accession>
<comment type="caution">
    <text evidence="1">The sequence shown here is derived from an EMBL/GenBank/DDBJ whole genome shotgun (WGS) entry which is preliminary data.</text>
</comment>
<sequence length="74" mass="9147">MLHVLPSKQANYYHKSFYSQSRESHDDQSIKLQLQPPPYVKQHQRNELEYFWCRRFEILLLYTSYEQKTKTHLT</sequence>
<keyword evidence="2" id="KW-1185">Reference proteome</keyword>
<proteinExistence type="predicted"/>
<evidence type="ECO:0000313" key="1">
    <source>
        <dbReference type="EMBL" id="RMX61311.1"/>
    </source>
</evidence>
<evidence type="ECO:0000313" key="2">
    <source>
        <dbReference type="Proteomes" id="UP000275408"/>
    </source>
</evidence>
<name>A0A3M6V603_POCDA</name>
<protein>
    <submittedName>
        <fullName evidence="1">Uncharacterized protein</fullName>
    </submittedName>
</protein>
<dbReference type="EMBL" id="RCHS01000054">
    <property type="protein sequence ID" value="RMX61311.1"/>
    <property type="molecule type" value="Genomic_DNA"/>
</dbReference>